<keyword evidence="3 4" id="KW-0663">Pyridoxal phosphate</keyword>
<sequence>MKYICRPPGRKSREIIARDLKVVSPSYTREYSLVYKKAKGCFVWDVDNRKYLDFAAGVAVMNAGHSNPEVIKAIKHQLNFGLHSAFSDFYAEVPLKFCEFLSEFMPKPLSKVFLSNSGTEAVECGFKLARWHSNKKWTVAFQPCFHGRTMGSLSMTNSKPVQRERFSPFLPVKHVPYPYPYRFKGSEAECSNSSLNAIEKVFRKSRGNVASVFFEPINGEGGYIVPPKNFARDLRKLCNEFDVLLCADEVQSGCYRTGNFLAINNFNVVPDIVCLSKAIGGGIPLGATISKPSIMDWPAGSHANTFGGNLVACAAGTATLSFLKKKKAYDNARKLGKHMMKILEEMKERHEIVGDVRGIGLMIGVELVKDKKSKKPAVGERQKLMCKALEKGLLLLPAGKSVIRICPPLILPESEAERGLDIIDDSLNELK</sequence>
<dbReference type="EMBL" id="DUFG01000005">
    <property type="protein sequence ID" value="HIH07864.1"/>
    <property type="molecule type" value="Genomic_DNA"/>
</dbReference>
<dbReference type="InterPro" id="IPR015424">
    <property type="entry name" value="PyrdxlP-dep_Trfase"/>
</dbReference>
<dbReference type="PANTHER" id="PTHR11986:SF58">
    <property type="entry name" value="LEUCINE_METHIONINE RACEMASE"/>
    <property type="match status" value="1"/>
</dbReference>
<proteinExistence type="inferred from homology"/>
<reference evidence="6" key="2">
    <citation type="submission" date="2021-03" db="EMBL/GenBank/DDBJ databases">
        <authorList>
            <person name="Jaffe A."/>
        </authorList>
    </citation>
    <scope>NUCLEOTIDE SEQUENCE</scope>
    <source>
        <strain evidence="6">RIFCSPHIGHO2_01_FULL_GW2011_AR10_43_9</strain>
    </source>
</reference>
<dbReference type="InterPro" id="IPR015421">
    <property type="entry name" value="PyrdxlP-dep_Trfase_major"/>
</dbReference>
<dbReference type="FunFam" id="3.40.640.10:FF:000004">
    <property type="entry name" value="Acetylornithine aminotransferase"/>
    <property type="match status" value="1"/>
</dbReference>
<comment type="cofactor">
    <cofactor evidence="1">
        <name>pyridoxal 5'-phosphate</name>
        <dbReference type="ChEBI" id="CHEBI:597326"/>
    </cofactor>
</comment>
<comment type="similarity">
    <text evidence="2 4">Belongs to the class-III pyridoxal-phosphate-dependent aminotransferase family.</text>
</comment>
<dbReference type="CDD" id="cd00610">
    <property type="entry name" value="OAT_like"/>
    <property type="match status" value="1"/>
</dbReference>
<dbReference type="InterPro" id="IPR015422">
    <property type="entry name" value="PyrdxlP-dep_Trfase_small"/>
</dbReference>
<organism evidence="5 7">
    <name type="scientific">Candidatus Iainarchaeum sp</name>
    <dbReference type="NCBI Taxonomy" id="3101447"/>
    <lineage>
        <taxon>Archaea</taxon>
        <taxon>Candidatus Iainarchaeota</taxon>
        <taxon>Candidatus Iainarchaeia</taxon>
        <taxon>Candidatus Iainarchaeales</taxon>
        <taxon>Candidatus Iainarchaeaceae</taxon>
        <taxon>Candidatus Iainarchaeum</taxon>
    </lineage>
</organism>
<keyword evidence="5" id="KW-0032">Aminotransferase</keyword>
<evidence type="ECO:0000256" key="3">
    <source>
        <dbReference type="ARBA" id="ARBA00022898"/>
    </source>
</evidence>
<dbReference type="EMBL" id="JAGVWF010000027">
    <property type="protein sequence ID" value="MBS3059188.1"/>
    <property type="molecule type" value="Genomic_DNA"/>
</dbReference>
<reference evidence="5" key="1">
    <citation type="journal article" date="2020" name="bioRxiv">
        <title>A rank-normalized archaeal taxonomy based on genome phylogeny resolves widespread incomplete and uneven classifications.</title>
        <authorList>
            <person name="Rinke C."/>
            <person name="Chuvochina M."/>
            <person name="Mussig A.J."/>
            <person name="Chaumeil P.-A."/>
            <person name="Waite D.W."/>
            <person name="Whitman W.B."/>
            <person name="Parks D.H."/>
            <person name="Hugenholtz P."/>
        </authorList>
    </citation>
    <scope>NUCLEOTIDE SEQUENCE</scope>
    <source>
        <strain evidence="5">UBA10011</strain>
    </source>
</reference>
<dbReference type="Gene3D" id="3.40.640.10">
    <property type="entry name" value="Type I PLP-dependent aspartate aminotransferase-like (Major domain)"/>
    <property type="match status" value="1"/>
</dbReference>
<evidence type="ECO:0000313" key="7">
    <source>
        <dbReference type="Proteomes" id="UP000577419"/>
    </source>
</evidence>
<dbReference type="InterPro" id="IPR050103">
    <property type="entry name" value="Class-III_PLP-dep_AT"/>
</dbReference>
<evidence type="ECO:0000256" key="1">
    <source>
        <dbReference type="ARBA" id="ARBA00001933"/>
    </source>
</evidence>
<dbReference type="Pfam" id="PF00202">
    <property type="entry name" value="Aminotran_3"/>
    <property type="match status" value="1"/>
</dbReference>
<comment type="caution">
    <text evidence="5">The sequence shown here is derived from an EMBL/GenBank/DDBJ whole genome shotgun (WGS) entry which is preliminary data.</text>
</comment>
<reference evidence="6" key="3">
    <citation type="submission" date="2021-05" db="EMBL/GenBank/DDBJ databases">
        <title>Protein family content uncovers lineage relationships and bacterial pathway maintenance mechanisms in DPANN archaea.</title>
        <authorList>
            <person name="Castelle C.J."/>
            <person name="Meheust R."/>
            <person name="Jaffe A.L."/>
            <person name="Seitz K."/>
            <person name="Gong X."/>
            <person name="Baker B.J."/>
            <person name="Banfield J.F."/>
        </authorList>
    </citation>
    <scope>NUCLEOTIDE SEQUENCE</scope>
    <source>
        <strain evidence="6">RIFCSPHIGHO2_01_FULL_GW2011_AR10_43_9</strain>
    </source>
</reference>
<dbReference type="Proteomes" id="UP000683213">
    <property type="component" value="Unassembled WGS sequence"/>
</dbReference>
<keyword evidence="5" id="KW-0808">Transferase</keyword>
<dbReference type="PIRSF" id="PIRSF000521">
    <property type="entry name" value="Transaminase_4ab_Lys_Orn"/>
    <property type="match status" value="1"/>
</dbReference>
<dbReference type="Gene3D" id="3.90.1150.10">
    <property type="entry name" value="Aspartate Aminotransferase, domain 1"/>
    <property type="match status" value="1"/>
</dbReference>
<gene>
    <name evidence="5" type="ORF">HA237_00670</name>
    <name evidence="6" type="ORF">J4224_02045</name>
</gene>
<dbReference type="GO" id="GO:0008483">
    <property type="term" value="F:transaminase activity"/>
    <property type="evidence" value="ECO:0007669"/>
    <property type="project" value="UniProtKB-KW"/>
</dbReference>
<dbReference type="InterPro" id="IPR005814">
    <property type="entry name" value="Aminotrans_3"/>
</dbReference>
<dbReference type="GO" id="GO:0030170">
    <property type="term" value="F:pyridoxal phosphate binding"/>
    <property type="evidence" value="ECO:0007669"/>
    <property type="project" value="InterPro"/>
</dbReference>
<dbReference type="PROSITE" id="PS00600">
    <property type="entry name" value="AA_TRANSFER_CLASS_3"/>
    <property type="match status" value="1"/>
</dbReference>
<dbReference type="PANTHER" id="PTHR11986">
    <property type="entry name" value="AMINOTRANSFERASE CLASS III"/>
    <property type="match status" value="1"/>
</dbReference>
<evidence type="ECO:0000313" key="5">
    <source>
        <dbReference type="EMBL" id="HIH07864.1"/>
    </source>
</evidence>
<protein>
    <submittedName>
        <fullName evidence="5">Aminotransferase class III-fold pyridoxal phosphate-dependent enzyme</fullName>
    </submittedName>
</protein>
<dbReference type="SUPFAM" id="SSF53383">
    <property type="entry name" value="PLP-dependent transferases"/>
    <property type="match status" value="1"/>
</dbReference>
<evidence type="ECO:0000313" key="6">
    <source>
        <dbReference type="EMBL" id="MBS3059188.1"/>
    </source>
</evidence>
<name>A0A7J4ISZ8_9ARCH</name>
<evidence type="ECO:0000256" key="4">
    <source>
        <dbReference type="RuleBase" id="RU003560"/>
    </source>
</evidence>
<evidence type="ECO:0000256" key="2">
    <source>
        <dbReference type="ARBA" id="ARBA00008954"/>
    </source>
</evidence>
<dbReference type="AlphaFoldDB" id="A0A7J4ISZ8"/>
<accession>A0A7J4ISZ8</accession>
<dbReference type="InterPro" id="IPR049704">
    <property type="entry name" value="Aminotrans_3_PPA_site"/>
</dbReference>
<dbReference type="GO" id="GO:0042802">
    <property type="term" value="F:identical protein binding"/>
    <property type="evidence" value="ECO:0007669"/>
    <property type="project" value="TreeGrafter"/>
</dbReference>
<dbReference type="Proteomes" id="UP000577419">
    <property type="component" value="Unassembled WGS sequence"/>
</dbReference>